<sequence length="80" mass="8628">MTTLSELHAAAERKAAAAEAIVAKEHAALEADLAFAREHKQAMGAGYWQPLHRAKLQAKTARALADSYAELLGELQNENS</sequence>
<name>A0ABU8KB67_9HYPH</name>
<dbReference type="Proteomes" id="UP001366503">
    <property type="component" value="Unassembled WGS sequence"/>
</dbReference>
<proteinExistence type="predicted"/>
<keyword evidence="2" id="KW-1185">Reference proteome</keyword>
<comment type="caution">
    <text evidence="1">The sequence shown here is derived from an EMBL/GenBank/DDBJ whole genome shotgun (WGS) entry which is preliminary data.</text>
</comment>
<evidence type="ECO:0000313" key="2">
    <source>
        <dbReference type="Proteomes" id="UP001366503"/>
    </source>
</evidence>
<organism evidence="1 2">
    <name type="scientific">Mesorhizobium argentiipisi</name>
    <dbReference type="NCBI Taxonomy" id="3015175"/>
    <lineage>
        <taxon>Bacteria</taxon>
        <taxon>Pseudomonadati</taxon>
        <taxon>Pseudomonadota</taxon>
        <taxon>Alphaproteobacteria</taxon>
        <taxon>Hyphomicrobiales</taxon>
        <taxon>Phyllobacteriaceae</taxon>
        <taxon>Mesorhizobium</taxon>
    </lineage>
</organism>
<evidence type="ECO:0008006" key="3">
    <source>
        <dbReference type="Google" id="ProtNLM"/>
    </source>
</evidence>
<evidence type="ECO:0000313" key="1">
    <source>
        <dbReference type="EMBL" id="MEI9402355.1"/>
    </source>
</evidence>
<gene>
    <name evidence="1" type="ORF">O7A05_09280</name>
</gene>
<accession>A0ABU8KB67</accession>
<dbReference type="EMBL" id="JAPYKO010000004">
    <property type="protein sequence ID" value="MEI9402355.1"/>
    <property type="molecule type" value="Genomic_DNA"/>
</dbReference>
<protein>
    <recommendedName>
        <fullName evidence="3">HNH endonuclease</fullName>
    </recommendedName>
</protein>
<reference evidence="1 2" key="1">
    <citation type="submission" date="2022-12" db="EMBL/GenBank/DDBJ databases">
        <authorList>
            <person name="Muema E."/>
        </authorList>
    </citation>
    <scope>NUCLEOTIDE SEQUENCE [LARGE SCALE GENOMIC DNA]</scope>
    <source>
        <strain evidence="2">1330</strain>
    </source>
</reference>